<protein>
    <submittedName>
        <fullName evidence="2">Uncharacterized protein</fullName>
    </submittedName>
</protein>
<gene>
    <name evidence="2" type="ORF">SVIM_LOCUS311341</name>
</gene>
<organism evidence="2">
    <name type="scientific">Salix viminalis</name>
    <name type="common">Common osier</name>
    <name type="synonym">Basket willow</name>
    <dbReference type="NCBI Taxonomy" id="40686"/>
    <lineage>
        <taxon>Eukaryota</taxon>
        <taxon>Viridiplantae</taxon>
        <taxon>Streptophyta</taxon>
        <taxon>Embryophyta</taxon>
        <taxon>Tracheophyta</taxon>
        <taxon>Spermatophyta</taxon>
        <taxon>Magnoliopsida</taxon>
        <taxon>eudicotyledons</taxon>
        <taxon>Gunneridae</taxon>
        <taxon>Pentapetalae</taxon>
        <taxon>rosids</taxon>
        <taxon>fabids</taxon>
        <taxon>Malpighiales</taxon>
        <taxon>Salicaceae</taxon>
        <taxon>Saliceae</taxon>
        <taxon>Salix</taxon>
    </lineage>
</organism>
<proteinExistence type="predicted"/>
<feature type="region of interest" description="Disordered" evidence="1">
    <location>
        <begin position="31"/>
        <end position="55"/>
    </location>
</feature>
<name>A0A6N2MEI6_SALVM</name>
<reference evidence="2" key="1">
    <citation type="submission" date="2019-03" db="EMBL/GenBank/DDBJ databases">
        <authorList>
            <person name="Mank J."/>
            <person name="Almeida P."/>
        </authorList>
    </citation>
    <scope>NUCLEOTIDE SEQUENCE</scope>
    <source>
        <strain evidence="2">78183</strain>
    </source>
</reference>
<dbReference type="AlphaFoldDB" id="A0A6N2MEI6"/>
<dbReference type="EMBL" id="CAADRP010001685">
    <property type="protein sequence ID" value="VFU47997.1"/>
    <property type="molecule type" value="Genomic_DNA"/>
</dbReference>
<accession>A0A6N2MEI6</accession>
<evidence type="ECO:0000313" key="2">
    <source>
        <dbReference type="EMBL" id="VFU47997.1"/>
    </source>
</evidence>
<evidence type="ECO:0000256" key="1">
    <source>
        <dbReference type="SAM" id="MobiDB-lite"/>
    </source>
</evidence>
<sequence length="96" mass="10885">MIIQNQSWNHLLIGHPQRSNIKNRLLRRRRQGGKVPKVDIPGSAKRGFPASRSESSSDISFCFYSFFTLKIKEKTVLTDVFSKYGLKAGLASTRKS</sequence>